<sequence>MNNSTDLAELTTAVQRCIATTDNPFAAEKPDTRQMTIQAIEHLTGQYRTADIITALTTEAERLTGFTQQCGGMLAYELSLPYREALYNCDAAIAFLQSTAFQQNSANNPNA</sequence>
<name>A0ABT9I4T8_9GAMM</name>
<evidence type="ECO:0000313" key="2">
    <source>
        <dbReference type="Proteomes" id="UP001231109"/>
    </source>
</evidence>
<accession>A0ABT9I4T8</accession>
<dbReference type="RefSeq" id="WP_305977539.1">
    <property type="nucleotide sequence ID" value="NZ_JAPJDZ010000151.1"/>
</dbReference>
<keyword evidence="2" id="KW-1185">Reference proteome</keyword>
<organism evidence="1 2">
    <name type="scientific">Rheinheimera baltica</name>
    <dbReference type="NCBI Taxonomy" id="67576"/>
    <lineage>
        <taxon>Bacteria</taxon>
        <taxon>Pseudomonadati</taxon>
        <taxon>Pseudomonadota</taxon>
        <taxon>Gammaproteobacteria</taxon>
        <taxon>Chromatiales</taxon>
        <taxon>Chromatiaceae</taxon>
        <taxon>Rheinheimera</taxon>
    </lineage>
</organism>
<proteinExistence type="predicted"/>
<evidence type="ECO:0000313" key="1">
    <source>
        <dbReference type="EMBL" id="MDP5138404.1"/>
    </source>
</evidence>
<dbReference type="Proteomes" id="UP001231109">
    <property type="component" value="Unassembled WGS sequence"/>
</dbReference>
<dbReference type="EMBL" id="JAPJDZ010000151">
    <property type="protein sequence ID" value="MDP5138404.1"/>
    <property type="molecule type" value="Genomic_DNA"/>
</dbReference>
<comment type="caution">
    <text evidence="1">The sequence shown here is derived from an EMBL/GenBank/DDBJ whole genome shotgun (WGS) entry which is preliminary data.</text>
</comment>
<protein>
    <submittedName>
        <fullName evidence="1">Uncharacterized protein</fullName>
    </submittedName>
</protein>
<reference evidence="1 2" key="1">
    <citation type="submission" date="2022-11" db="EMBL/GenBank/DDBJ databases">
        <title>Viruses from the air-sea interface of a natural surface slick.</title>
        <authorList>
            <person name="Rahlff J."/>
            <person name="Holmfeldt K."/>
        </authorList>
    </citation>
    <scope>NUCLEOTIDE SEQUENCE [LARGE SCALE GENOMIC DNA]</scope>
    <source>
        <strain evidence="1 2">SMS4</strain>
    </source>
</reference>
<gene>
    <name evidence="1" type="ORF">ORJ04_20860</name>
</gene>